<accession>A0A699ZYF5</accession>
<sequence length="349" mass="38111">MRSSNKQQIDLKNSTADLHAGTPSRHADRPTSDRSTSLVVAALLYARALPSGCKDTAEGGNVDFSPSLAGQAAELHAVAGRRGLTSWSSVHATKSDGTLFRAVYQTFWDPTERVRGLKKDNIHKQANTSQDWCSITKWHGPPGMAHPHLKRFSCHTYFRAIRACFLCSCRVWQAMSDQPTSQGLDASCACSCHAWCTASQSTRLEQSPTIVQPKQCMQNVTSIVTRAFAYQHAATDRGQQEDRQSSSTMAAVGAAAAPGNPRRALPVLLCLFRAIHLHTQGIFCRLLYCSRQASASPADHNKEQGPGAADRCCKGTRHNKIRHACCSHAVLSHQVQHCLRLAKQAAAVW</sequence>
<feature type="region of interest" description="Disordered" evidence="1">
    <location>
        <begin position="1"/>
        <end position="34"/>
    </location>
</feature>
<dbReference type="AlphaFoldDB" id="A0A699ZYF5"/>
<proteinExistence type="predicted"/>
<keyword evidence="3" id="KW-1185">Reference proteome</keyword>
<feature type="compositionally biased region" description="Polar residues" evidence="1">
    <location>
        <begin position="1"/>
        <end position="16"/>
    </location>
</feature>
<comment type="caution">
    <text evidence="2">The sequence shown here is derived from an EMBL/GenBank/DDBJ whole genome shotgun (WGS) entry which is preliminary data.</text>
</comment>
<dbReference type="Proteomes" id="UP000485058">
    <property type="component" value="Unassembled WGS sequence"/>
</dbReference>
<feature type="non-terminal residue" evidence="2">
    <location>
        <position position="349"/>
    </location>
</feature>
<gene>
    <name evidence="2" type="ORF">HaLaN_21431</name>
</gene>
<protein>
    <submittedName>
        <fullName evidence="2">Uncharacterized protein</fullName>
    </submittedName>
</protein>
<evidence type="ECO:0000256" key="1">
    <source>
        <dbReference type="SAM" id="MobiDB-lite"/>
    </source>
</evidence>
<organism evidence="2 3">
    <name type="scientific">Haematococcus lacustris</name>
    <name type="common">Green alga</name>
    <name type="synonym">Haematococcus pluvialis</name>
    <dbReference type="NCBI Taxonomy" id="44745"/>
    <lineage>
        <taxon>Eukaryota</taxon>
        <taxon>Viridiplantae</taxon>
        <taxon>Chlorophyta</taxon>
        <taxon>core chlorophytes</taxon>
        <taxon>Chlorophyceae</taxon>
        <taxon>CS clade</taxon>
        <taxon>Chlamydomonadales</taxon>
        <taxon>Haematococcaceae</taxon>
        <taxon>Haematococcus</taxon>
    </lineage>
</organism>
<dbReference type="EMBL" id="BLLF01002358">
    <property type="protein sequence ID" value="GFH23764.1"/>
    <property type="molecule type" value="Genomic_DNA"/>
</dbReference>
<name>A0A699ZYF5_HAELA</name>
<evidence type="ECO:0000313" key="2">
    <source>
        <dbReference type="EMBL" id="GFH23764.1"/>
    </source>
</evidence>
<evidence type="ECO:0000313" key="3">
    <source>
        <dbReference type="Proteomes" id="UP000485058"/>
    </source>
</evidence>
<reference evidence="2 3" key="1">
    <citation type="submission" date="2020-02" db="EMBL/GenBank/DDBJ databases">
        <title>Draft genome sequence of Haematococcus lacustris strain NIES-144.</title>
        <authorList>
            <person name="Morimoto D."/>
            <person name="Nakagawa S."/>
            <person name="Yoshida T."/>
            <person name="Sawayama S."/>
        </authorList>
    </citation>
    <scope>NUCLEOTIDE SEQUENCE [LARGE SCALE GENOMIC DNA]</scope>
    <source>
        <strain evidence="2 3">NIES-144</strain>
    </source>
</reference>